<keyword evidence="2" id="KW-1185">Reference proteome</keyword>
<dbReference type="EMBL" id="JBHUIY010000013">
    <property type="protein sequence ID" value="MFD2233812.1"/>
    <property type="molecule type" value="Genomic_DNA"/>
</dbReference>
<protein>
    <submittedName>
        <fullName evidence="1">Uncharacterized protein</fullName>
    </submittedName>
</protein>
<dbReference type="Proteomes" id="UP001597296">
    <property type="component" value="Unassembled WGS sequence"/>
</dbReference>
<organism evidence="1 2">
    <name type="scientific">Phaeospirillum tilakii</name>
    <dbReference type="NCBI Taxonomy" id="741673"/>
    <lineage>
        <taxon>Bacteria</taxon>
        <taxon>Pseudomonadati</taxon>
        <taxon>Pseudomonadota</taxon>
        <taxon>Alphaproteobacteria</taxon>
        <taxon>Rhodospirillales</taxon>
        <taxon>Rhodospirillaceae</taxon>
        <taxon>Phaeospirillum</taxon>
    </lineage>
</organism>
<name>A0ABW5CAG6_9PROT</name>
<evidence type="ECO:0000313" key="2">
    <source>
        <dbReference type="Proteomes" id="UP001597296"/>
    </source>
</evidence>
<gene>
    <name evidence="1" type="ORF">ACFSNB_08345</name>
</gene>
<comment type="caution">
    <text evidence="1">The sequence shown here is derived from an EMBL/GenBank/DDBJ whole genome shotgun (WGS) entry which is preliminary data.</text>
</comment>
<sequence length="302" mass="33241">MNRCAEVLATACTSKLASLIRVAGGIEFDKLTFNSSLKYAILNDPSLVVRISASSSFEVFELAGGIVRNDSPALAAARVSDFFMGAQRVKCQYDTLVNMKNSSPSTAWLLVTAYYCAFFACIELNKINDKSSTSFTKRELDMLAAKAAGDHYSAFFGAGHTNFVGRIHAGKLVFEAVGTRPHVAAWQNALYVIRNIFNGYDWVDAKYYISVMEKEIYSPSAIRNEWNYKRVDYYGPIGETRASDFKKLVGNPKAAHLFLCQRRGLLCDLDPCVIAVLCETLAGAIGQASQRSKQILKSLASN</sequence>
<proteinExistence type="predicted"/>
<accession>A0ABW5CAG6</accession>
<reference evidence="2" key="1">
    <citation type="journal article" date="2019" name="Int. J. Syst. Evol. Microbiol.">
        <title>The Global Catalogue of Microorganisms (GCM) 10K type strain sequencing project: providing services to taxonomists for standard genome sequencing and annotation.</title>
        <authorList>
            <consortium name="The Broad Institute Genomics Platform"/>
            <consortium name="The Broad Institute Genome Sequencing Center for Infectious Disease"/>
            <person name="Wu L."/>
            <person name="Ma J."/>
        </authorList>
    </citation>
    <scope>NUCLEOTIDE SEQUENCE [LARGE SCALE GENOMIC DNA]</scope>
    <source>
        <strain evidence="2">KCTC 15012</strain>
    </source>
</reference>
<evidence type="ECO:0000313" key="1">
    <source>
        <dbReference type="EMBL" id="MFD2233812.1"/>
    </source>
</evidence>
<dbReference type="RefSeq" id="WP_377315711.1">
    <property type="nucleotide sequence ID" value="NZ_JBHUIY010000013.1"/>
</dbReference>